<protein>
    <submittedName>
        <fullName evidence="1">Uncharacterized protein</fullName>
    </submittedName>
</protein>
<sequence length="57" mass="6480">MDERESVLKKEYEKGQSCSTLLLQALLKSSMELDGRLYGARAKPSILNYVHPVKDCH</sequence>
<organism evidence="1">
    <name type="scientific">Utricularia reniformis</name>
    <dbReference type="NCBI Taxonomy" id="192314"/>
    <lineage>
        <taxon>Eukaryota</taxon>
        <taxon>Viridiplantae</taxon>
        <taxon>Streptophyta</taxon>
        <taxon>Embryophyta</taxon>
        <taxon>Tracheophyta</taxon>
        <taxon>Spermatophyta</taxon>
        <taxon>Magnoliopsida</taxon>
        <taxon>eudicotyledons</taxon>
        <taxon>Gunneridae</taxon>
        <taxon>Pentapetalae</taxon>
        <taxon>asterids</taxon>
        <taxon>lamiids</taxon>
        <taxon>Lamiales</taxon>
        <taxon>Lentibulariaceae</taxon>
        <taxon>Utricularia</taxon>
    </lineage>
</organism>
<gene>
    <name evidence="1" type="ORF">AEK19_MT0390</name>
</gene>
<accession>A0A1Y0AZT5</accession>
<evidence type="ECO:0000313" key="1">
    <source>
        <dbReference type="EMBL" id="ART30660.1"/>
    </source>
</evidence>
<dbReference type="AlphaFoldDB" id="A0A1Y0AZT5"/>
<dbReference type="EMBL" id="KY774314">
    <property type="protein sequence ID" value="ART30660.1"/>
    <property type="molecule type" value="Genomic_DNA"/>
</dbReference>
<proteinExistence type="predicted"/>
<keyword evidence="1" id="KW-0496">Mitochondrion</keyword>
<name>A0A1Y0AZT5_9LAMI</name>
<geneLocation type="mitochondrion" evidence="1"/>
<reference evidence="1" key="1">
    <citation type="submission" date="2017-03" db="EMBL/GenBank/DDBJ databases">
        <title>The mitochondrial genome of the carnivorous plant Utricularia reniformis (Lentibulariaceae): structure, comparative analysis and evolutionary landmarks.</title>
        <authorList>
            <person name="Silva S.R."/>
            <person name="Alvarenga D.O."/>
            <person name="Michael T.P."/>
            <person name="Miranda V.F.O."/>
            <person name="Varani A.M."/>
        </authorList>
    </citation>
    <scope>NUCLEOTIDE SEQUENCE</scope>
</reference>